<reference evidence="1 2" key="1">
    <citation type="journal article" date="2020" name="Phytopathology">
        <title>A high-quality genome resource of Botrytis fragariae, a new and rapidly spreading fungal pathogen causing strawberry gray mold in the U.S.A.</title>
        <authorList>
            <person name="Wu Y."/>
            <person name="Saski C.A."/>
            <person name="Schnabel G."/>
            <person name="Xiao S."/>
            <person name="Hu M."/>
        </authorList>
    </citation>
    <scope>NUCLEOTIDE SEQUENCE [LARGE SCALE GENOMIC DNA]</scope>
    <source>
        <strain evidence="1 2">BVB16</strain>
    </source>
</reference>
<dbReference type="GeneID" id="59262874"/>
<organism evidence="1 2">
    <name type="scientific">Botrytis fragariae</name>
    <dbReference type="NCBI Taxonomy" id="1964551"/>
    <lineage>
        <taxon>Eukaryota</taxon>
        <taxon>Fungi</taxon>
        <taxon>Dikarya</taxon>
        <taxon>Ascomycota</taxon>
        <taxon>Pezizomycotina</taxon>
        <taxon>Leotiomycetes</taxon>
        <taxon>Helotiales</taxon>
        <taxon>Sclerotiniaceae</taxon>
        <taxon>Botrytis</taxon>
    </lineage>
</organism>
<dbReference type="OrthoDB" id="3512543at2759"/>
<dbReference type="EMBL" id="JABFCT010000011">
    <property type="protein sequence ID" value="KAF5871801.1"/>
    <property type="molecule type" value="Genomic_DNA"/>
</dbReference>
<dbReference type="AlphaFoldDB" id="A0A8H6EGZ4"/>
<dbReference type="RefSeq" id="XP_037190748.1">
    <property type="nucleotide sequence ID" value="XM_037339182.1"/>
</dbReference>
<name>A0A8H6EGZ4_9HELO</name>
<proteinExistence type="predicted"/>
<accession>A0A8H6EGZ4</accession>
<comment type="caution">
    <text evidence="1">The sequence shown here is derived from an EMBL/GenBank/DDBJ whole genome shotgun (WGS) entry which is preliminary data.</text>
</comment>
<evidence type="ECO:0000313" key="1">
    <source>
        <dbReference type="EMBL" id="KAF5871801.1"/>
    </source>
</evidence>
<dbReference type="Proteomes" id="UP000531561">
    <property type="component" value="Unassembled WGS sequence"/>
</dbReference>
<keyword evidence="2" id="KW-1185">Reference proteome</keyword>
<sequence length="123" mass="14433">MQYLGLTSIDPLGILSTSQKSTPLPSYTHYSPHEPSQRSRRLKEWIYYPFTVFKGREEFDGKIREMLLQGFTATICEIWTDARLSTKMFALQSLSSLGEKKSALKNWLRPKRRRMRQCKKKAE</sequence>
<protein>
    <submittedName>
        <fullName evidence="1">Uncharacterized protein</fullName>
    </submittedName>
</protein>
<gene>
    <name evidence="1" type="ORF">Bfra_008825</name>
</gene>
<evidence type="ECO:0000313" key="2">
    <source>
        <dbReference type="Proteomes" id="UP000531561"/>
    </source>
</evidence>